<dbReference type="AlphaFoldDB" id="G9HRH9"/>
<evidence type="ECO:0000313" key="1">
    <source>
        <dbReference type="EMBL" id="AEV66690.1"/>
    </source>
</evidence>
<geneLocation type="mitochondrion" evidence="1"/>
<dbReference type="EMBL" id="JN383843">
    <property type="protein sequence ID" value="AEV66690.1"/>
    <property type="molecule type" value="Genomic_DNA"/>
</dbReference>
<sequence>MFFLHVLNLQKKPAFIYKFSKLSKKKLFILIAWIFFKIFRKKKYYKKKKSIKMLLARYIRKLYLLIKFKHTIFFIKKIPTYLLEIINILNTPIIHKFLNPFSETTVEEPNVRKNIFNINYFIFFKNIDFSNNKTRQKGRIKRKVTRKMILENSIID</sequence>
<keyword evidence="1" id="KW-0496">Mitochondrion</keyword>
<name>G9HRH9_9SPIT</name>
<proteinExistence type="predicted"/>
<gene>
    <name evidence="1" type="primary">orf578</name>
</gene>
<accession>G9HRH9</accession>
<protein>
    <submittedName>
        <fullName evidence="1">Uncharacterized protein</fullName>
    </submittedName>
</protein>
<organism evidence="1">
    <name type="scientific">Oxytricha trifallax</name>
    <dbReference type="NCBI Taxonomy" id="1172189"/>
    <lineage>
        <taxon>Eukaryota</taxon>
        <taxon>Sar</taxon>
        <taxon>Alveolata</taxon>
        <taxon>Ciliophora</taxon>
        <taxon>Intramacronucleata</taxon>
        <taxon>Spirotrichea</taxon>
        <taxon>Stichotrichia</taxon>
        <taxon>Sporadotrichida</taxon>
        <taxon>Oxytrichidae</taxon>
        <taxon>Oxytrichinae</taxon>
        <taxon>Oxytricha</taxon>
    </lineage>
</organism>
<reference evidence="1" key="1">
    <citation type="journal article" date="2012" name="Genome Biol. Evol.">
        <title>The Oxytricha trifallax Mitochondrial Genome.</title>
        <authorList>
            <person name="Swart E.C."/>
            <person name="Nowacki M."/>
            <person name="Shum J."/>
            <person name="Stiles H."/>
            <person name="Higgins B.P."/>
            <person name="Doak T.G."/>
            <person name="Schotanus K."/>
            <person name="Magrini V.J."/>
            <person name="Minx P."/>
            <person name="Mardis E.R."/>
            <person name="Landweber L.F."/>
        </authorList>
    </citation>
    <scope>NUCLEOTIDE SEQUENCE</scope>
</reference>